<reference evidence="2" key="1">
    <citation type="submission" date="2021-10" db="EMBL/GenBank/DDBJ databases">
        <title>Streptomyces nigrumlapis sp.nov.,an antimicrobial producing actinobacterium isolated from Black Gobi rocks.</title>
        <authorList>
            <person name="Wen Y."/>
            <person name="Zhang W."/>
            <person name="Liu X.G."/>
        </authorList>
    </citation>
    <scope>NUCLEOTIDE SEQUENCE</scope>
    <source>
        <strain evidence="2">ST13-2-2</strain>
    </source>
</reference>
<dbReference type="EMBL" id="CP086322">
    <property type="protein sequence ID" value="UQA95696.1"/>
    <property type="molecule type" value="Genomic_DNA"/>
</dbReference>
<dbReference type="Pfam" id="PF03752">
    <property type="entry name" value="ALF"/>
    <property type="match status" value="1"/>
</dbReference>
<feature type="compositionally biased region" description="Low complexity" evidence="1">
    <location>
        <begin position="300"/>
        <end position="315"/>
    </location>
</feature>
<accession>A0ABY4MH63</accession>
<name>A0ABY4MH63_9ACTN</name>
<evidence type="ECO:0000313" key="2">
    <source>
        <dbReference type="EMBL" id="UQA95696.1"/>
    </source>
</evidence>
<organism evidence="2 3">
    <name type="scientific">Streptomyces halobius</name>
    <dbReference type="NCBI Taxonomy" id="2879846"/>
    <lineage>
        <taxon>Bacteria</taxon>
        <taxon>Bacillati</taxon>
        <taxon>Actinomycetota</taxon>
        <taxon>Actinomycetes</taxon>
        <taxon>Kitasatosporales</taxon>
        <taxon>Streptomycetaceae</taxon>
        <taxon>Streptomyces</taxon>
    </lineage>
</organism>
<dbReference type="Proteomes" id="UP000830115">
    <property type="component" value="Chromosome"/>
</dbReference>
<protein>
    <submittedName>
        <fullName evidence="2">Uncharacterized protein</fullName>
    </submittedName>
</protein>
<keyword evidence="3" id="KW-1185">Reference proteome</keyword>
<evidence type="ECO:0000256" key="1">
    <source>
        <dbReference type="SAM" id="MobiDB-lite"/>
    </source>
</evidence>
<dbReference type="RefSeq" id="WP_248866609.1">
    <property type="nucleotide sequence ID" value="NZ_CP086322.1"/>
</dbReference>
<feature type="region of interest" description="Disordered" evidence="1">
    <location>
        <begin position="129"/>
        <end position="148"/>
    </location>
</feature>
<gene>
    <name evidence="2" type="ORF">K9S39_30965</name>
</gene>
<proteinExistence type="predicted"/>
<sequence length="333" mass="36348">MADRSSGQRSENPASIAAAAAVQARARVRATALSYLPAEIRVSAWNALRSSRGDEAIAEWLAPGGGYDFAKQWAGSTRARNKAFCQRVVRTHTQQFSPAVRQAAERALKGSAADQAAFVKTGYAQAKERDRATREADAAHRQQVADRDRDFVRGRAEHDPGEQVRVAARWALRDGAGDEDVAEFLGYGWMSGAALDLEAYRMRTADADVLRHRVLSRLVKKAEAAEDAVQASADTAKARAEAGRAWKAVAGHAGAAYQAWLAERDAARAQAENWKKIAQAAQETTDGLWKNIAGQAEANQDAWAREQQQADQQAAFWKDMSDQIQDGESRVKD</sequence>
<dbReference type="InterPro" id="IPR005506">
    <property type="entry name" value="DUF312_ALF"/>
</dbReference>
<evidence type="ECO:0000313" key="3">
    <source>
        <dbReference type="Proteomes" id="UP000830115"/>
    </source>
</evidence>
<feature type="region of interest" description="Disordered" evidence="1">
    <location>
        <begin position="299"/>
        <end position="333"/>
    </location>
</feature>